<evidence type="ECO:0008006" key="3">
    <source>
        <dbReference type="Google" id="ProtNLM"/>
    </source>
</evidence>
<reference evidence="1" key="1">
    <citation type="submission" date="2021-04" db="EMBL/GenBank/DDBJ databases">
        <authorList>
            <person name="Rodrigo-Torres L."/>
            <person name="Arahal R. D."/>
            <person name="Lucena T."/>
        </authorList>
    </citation>
    <scope>NUCLEOTIDE SEQUENCE</scope>
    <source>
        <strain evidence="1">AS29M-1</strain>
    </source>
</reference>
<dbReference type="InterPro" id="IPR011044">
    <property type="entry name" value="Quino_amine_DH_bsu"/>
</dbReference>
<dbReference type="SUPFAM" id="SSF50969">
    <property type="entry name" value="YVTN repeat-like/Quinoprotein amine dehydrogenase"/>
    <property type="match status" value="1"/>
</dbReference>
<dbReference type="GO" id="GO:0005576">
    <property type="term" value="C:extracellular region"/>
    <property type="evidence" value="ECO:0007669"/>
    <property type="project" value="TreeGrafter"/>
</dbReference>
<dbReference type="PANTHER" id="PTHR38787:SF3">
    <property type="entry name" value="REGULATORY P DOMAIN-CONTAINING PROTEIN"/>
    <property type="match status" value="1"/>
</dbReference>
<organism evidence="1 2">
    <name type="scientific">Parvicella tangerina</name>
    <dbReference type="NCBI Taxonomy" id="2829795"/>
    <lineage>
        <taxon>Bacteria</taxon>
        <taxon>Pseudomonadati</taxon>
        <taxon>Bacteroidota</taxon>
        <taxon>Flavobacteriia</taxon>
        <taxon>Flavobacteriales</taxon>
        <taxon>Parvicellaceae</taxon>
        <taxon>Parvicella</taxon>
    </lineage>
</organism>
<evidence type="ECO:0000313" key="1">
    <source>
        <dbReference type="EMBL" id="CAG5080168.1"/>
    </source>
</evidence>
<gene>
    <name evidence="1" type="ORF">CRYO30217_01206</name>
</gene>
<dbReference type="InterPro" id="IPR027589">
    <property type="entry name" value="Choice_anch_B"/>
</dbReference>
<dbReference type="KEGG" id="ptan:CRYO30217_01206"/>
<evidence type="ECO:0000313" key="2">
    <source>
        <dbReference type="Proteomes" id="UP000683507"/>
    </source>
</evidence>
<keyword evidence="2" id="KW-1185">Reference proteome</keyword>
<proteinExistence type="predicted"/>
<dbReference type="NCBIfam" id="TIGR04312">
    <property type="entry name" value="choice_anch_B"/>
    <property type="match status" value="1"/>
</dbReference>
<name>A0A916JLE7_9FLAO</name>
<dbReference type="EMBL" id="OU015584">
    <property type="protein sequence ID" value="CAG5080168.1"/>
    <property type="molecule type" value="Genomic_DNA"/>
</dbReference>
<accession>A0A916JLE7</accession>
<sequence length="450" mass="51697">MRLGWIILFSWVTIGWAQEGSWNVYELCHWSDSMQQVWYQDMAYNEVWGFVHDEEEYAVIGSADGTNILKIGEDNSLAYIQFIPGRELRAIHRDYHDYNGYLYEVCDEGNSTLRIYDLKYLPDSVHIVYDDSALIERCHNIFIDTSSALLYACGVTYGTFDSPMRVLSLVDPIAPQVVYDYTFVDYVHDVFVRNDSAFINAAYEGLRVVDFANPTMPMALGSLQFYPDKGYNHSGWLSEDGKTYVMCDETETLRFKVLDVSDLSDIKVKGLAKPPTYDRTLPHNVMLKDGIAYFSYYNDGLQIYDVRNPEDINRIGYFDTYPDDTISYHGAWGIYSFLPSERLLVSDRRYGLYVFDFQAPPKISNASMDYSLYPNIVTDGYAYFYKDHSGVADYNLEIYDAKGGLVKILHGDTDYLMIETSSFEAGIYLFKYVNNSSDEVGVGKFMVQNL</sequence>
<protein>
    <recommendedName>
        <fullName evidence="3">Choice-of-anchor B family protein</fullName>
    </recommendedName>
</protein>
<dbReference type="PANTHER" id="PTHR38787">
    <property type="entry name" value="REGULATORY P DOMAIN-CONTAINING PROTEIN"/>
    <property type="match status" value="1"/>
</dbReference>
<dbReference type="RefSeq" id="WP_258541418.1">
    <property type="nucleotide sequence ID" value="NZ_OU015584.1"/>
</dbReference>
<dbReference type="AlphaFoldDB" id="A0A916JLE7"/>
<dbReference type="Proteomes" id="UP000683507">
    <property type="component" value="Chromosome"/>
</dbReference>